<name>A0A835XTC1_9CHLO</name>
<protein>
    <recommendedName>
        <fullName evidence="1">Macro domain-containing protein</fullName>
    </recommendedName>
</protein>
<dbReference type="InterPro" id="IPR002589">
    <property type="entry name" value="Macro_dom"/>
</dbReference>
<dbReference type="Pfam" id="PF01661">
    <property type="entry name" value="Macro"/>
    <property type="match status" value="1"/>
</dbReference>
<evidence type="ECO:0000259" key="1">
    <source>
        <dbReference type="PROSITE" id="PS51154"/>
    </source>
</evidence>
<dbReference type="Gene3D" id="3.40.220.10">
    <property type="entry name" value="Leucine Aminopeptidase, subunit E, domain 1"/>
    <property type="match status" value="1"/>
</dbReference>
<reference evidence="2" key="1">
    <citation type="journal article" date="2020" name="bioRxiv">
        <title>Comparative genomics of Chlamydomonas.</title>
        <authorList>
            <person name="Craig R.J."/>
            <person name="Hasan A.R."/>
            <person name="Ness R.W."/>
            <person name="Keightley P.D."/>
        </authorList>
    </citation>
    <scope>NUCLEOTIDE SEQUENCE</scope>
    <source>
        <strain evidence="2">CCAP 11/70</strain>
    </source>
</reference>
<dbReference type="AlphaFoldDB" id="A0A835XTC1"/>
<keyword evidence="3" id="KW-1185">Reference proteome</keyword>
<accession>A0A835XTC1</accession>
<dbReference type="CDD" id="cd02908">
    <property type="entry name" value="Macro_OAADPr_deacetylase"/>
    <property type="match status" value="1"/>
</dbReference>
<dbReference type="SMART" id="SM00506">
    <property type="entry name" value="A1pp"/>
    <property type="match status" value="1"/>
</dbReference>
<gene>
    <name evidence="2" type="ORF">HYH03_010753</name>
</gene>
<dbReference type="PANTHER" id="PTHR11106:SF27">
    <property type="entry name" value="MACRO DOMAIN-CONTAINING PROTEIN"/>
    <property type="match status" value="1"/>
</dbReference>
<evidence type="ECO:0000313" key="3">
    <source>
        <dbReference type="Proteomes" id="UP000612055"/>
    </source>
</evidence>
<dbReference type="NCBIfam" id="NF001664">
    <property type="entry name" value="PRK00431.1-6"/>
    <property type="match status" value="1"/>
</dbReference>
<dbReference type="OrthoDB" id="6133115at2759"/>
<sequence>MLKFCCFKPRESPADNFHALTGAFTPPPPTHKAAGGAGMARTFNFKQGTKLVIKQGDITTEDVDAIVNAANERMLGGGGVDGAIHRAAGPELVRACAQHPEVEPGVRCPTGEARITPGFRLPAKFVVHTVGPIYENDRESAPLLAAAYRSSIKVAQESGVGSISFPGISTGVFGYPWDKAAQVSLEAVDAALSEAGEANSVREVRFVLFGQKLYDIFVAEAEAFTAKEDKEEL</sequence>
<evidence type="ECO:0000313" key="2">
    <source>
        <dbReference type="EMBL" id="KAG2490832.1"/>
    </source>
</evidence>
<organism evidence="2 3">
    <name type="scientific">Edaphochlamys debaryana</name>
    <dbReference type="NCBI Taxonomy" id="47281"/>
    <lineage>
        <taxon>Eukaryota</taxon>
        <taxon>Viridiplantae</taxon>
        <taxon>Chlorophyta</taxon>
        <taxon>core chlorophytes</taxon>
        <taxon>Chlorophyceae</taxon>
        <taxon>CS clade</taxon>
        <taxon>Chlamydomonadales</taxon>
        <taxon>Chlamydomonadales incertae sedis</taxon>
        <taxon>Edaphochlamys</taxon>
    </lineage>
</organism>
<feature type="domain" description="Macro" evidence="1">
    <location>
        <begin position="38"/>
        <end position="225"/>
    </location>
</feature>
<dbReference type="EMBL" id="JAEHOE010000058">
    <property type="protein sequence ID" value="KAG2490832.1"/>
    <property type="molecule type" value="Genomic_DNA"/>
</dbReference>
<dbReference type="SUPFAM" id="SSF52949">
    <property type="entry name" value="Macro domain-like"/>
    <property type="match status" value="1"/>
</dbReference>
<comment type="caution">
    <text evidence="2">The sequence shown here is derived from an EMBL/GenBank/DDBJ whole genome shotgun (WGS) entry which is preliminary data.</text>
</comment>
<proteinExistence type="predicted"/>
<dbReference type="Proteomes" id="UP000612055">
    <property type="component" value="Unassembled WGS sequence"/>
</dbReference>
<dbReference type="PROSITE" id="PS51154">
    <property type="entry name" value="MACRO"/>
    <property type="match status" value="1"/>
</dbReference>
<dbReference type="InterPro" id="IPR043472">
    <property type="entry name" value="Macro_dom-like"/>
</dbReference>
<dbReference type="PANTHER" id="PTHR11106">
    <property type="entry name" value="GANGLIOSIDE INDUCED DIFFERENTIATION ASSOCIATED PROTEIN 2-RELATED"/>
    <property type="match status" value="1"/>
</dbReference>